<dbReference type="EC" id="2.7.7.65" evidence="1"/>
<dbReference type="SUPFAM" id="SSF55073">
    <property type="entry name" value="Nucleotide cyclase"/>
    <property type="match status" value="1"/>
</dbReference>
<dbReference type="RefSeq" id="WP_179355447.1">
    <property type="nucleotide sequence ID" value="NZ_CP058627.1"/>
</dbReference>
<dbReference type="InterPro" id="IPR029787">
    <property type="entry name" value="Nucleotide_cyclase"/>
</dbReference>
<dbReference type="NCBIfam" id="TIGR00254">
    <property type="entry name" value="GGDEF"/>
    <property type="match status" value="1"/>
</dbReference>
<evidence type="ECO:0000313" key="5">
    <source>
        <dbReference type="EMBL" id="QLG88945.1"/>
    </source>
</evidence>
<dbReference type="CDD" id="cd01949">
    <property type="entry name" value="GGDEF"/>
    <property type="match status" value="1"/>
</dbReference>
<dbReference type="InterPro" id="IPR013656">
    <property type="entry name" value="PAS_4"/>
</dbReference>
<dbReference type="SMART" id="SM00091">
    <property type="entry name" value="PAS"/>
    <property type="match status" value="2"/>
</dbReference>
<dbReference type="CDD" id="cd00130">
    <property type="entry name" value="PAS"/>
    <property type="match status" value="2"/>
</dbReference>
<dbReference type="SMART" id="SM00267">
    <property type="entry name" value="GGDEF"/>
    <property type="match status" value="1"/>
</dbReference>
<name>A0A7H9BJT6_9NEIS</name>
<feature type="domain" description="PAS" evidence="3">
    <location>
        <begin position="12"/>
        <end position="53"/>
    </location>
</feature>
<dbReference type="Pfam" id="PF00990">
    <property type="entry name" value="GGDEF"/>
    <property type="match status" value="1"/>
</dbReference>
<dbReference type="FunFam" id="3.30.70.270:FF:000001">
    <property type="entry name" value="Diguanylate cyclase domain protein"/>
    <property type="match status" value="1"/>
</dbReference>
<organism evidence="5 6">
    <name type="scientific">Chitinibacter bivalviorum</name>
    <dbReference type="NCBI Taxonomy" id="2739434"/>
    <lineage>
        <taxon>Bacteria</taxon>
        <taxon>Pseudomonadati</taxon>
        <taxon>Pseudomonadota</taxon>
        <taxon>Betaproteobacteria</taxon>
        <taxon>Neisseriales</taxon>
        <taxon>Chitinibacteraceae</taxon>
        <taxon>Chitinibacter</taxon>
    </lineage>
</organism>
<dbReference type="GO" id="GO:0052621">
    <property type="term" value="F:diguanylate cyclase activity"/>
    <property type="evidence" value="ECO:0007669"/>
    <property type="project" value="UniProtKB-EC"/>
</dbReference>
<dbReference type="Pfam" id="PF13426">
    <property type="entry name" value="PAS_9"/>
    <property type="match status" value="1"/>
</dbReference>
<gene>
    <name evidence="5" type="ORF">HQ393_12240</name>
</gene>
<dbReference type="Proteomes" id="UP000509597">
    <property type="component" value="Chromosome"/>
</dbReference>
<sequence>MPTTPTVSHEALLAALPVAAWMKDLQSRYIWVNQAMADLMGRSCDELLGQSDLDLLPDWMSEQIQFEELAVLARQEGRNSEIDLPKVGNLNRTVRCYRSCTYSPQGELTGIAGFAVDLTTERQLRKELKAQINSQSSWLRALQDHALITMMDRQGKFTYVSDQFGRLIGQSSKSLIGQLRSNYELQPQGLQINYYLTLAEQGTPVTLEFTGERADGSQYWVRSLLIALNSPAETEQIFFELATDLTTEKQTASALNLVNNNLIELINKNTELIAQLEVAARTDPLTGLLNRRALFERAKQEGDRAKRKKLPLSVIAMDIDHFKVINDSYGHEVGDQALILLARWCGQTLRSSDLMARTGGEEFVVLLPDTDLEHALAIAERIRLLVAQSKVSANQNAILFSYTLSQGVALLGENESIQDALVRADHALYQAKAEGRNRVCVAQSSD</sequence>
<dbReference type="Gene3D" id="3.30.70.270">
    <property type="match status" value="1"/>
</dbReference>
<dbReference type="PANTHER" id="PTHR45138">
    <property type="entry name" value="REGULATORY COMPONENTS OF SENSORY TRANSDUCTION SYSTEM"/>
    <property type="match status" value="1"/>
</dbReference>
<dbReference type="KEGG" id="chiz:HQ393_12240"/>
<dbReference type="Gene3D" id="3.30.450.20">
    <property type="entry name" value="PAS domain"/>
    <property type="match status" value="2"/>
</dbReference>
<feature type="domain" description="GGDEF" evidence="4">
    <location>
        <begin position="310"/>
        <end position="444"/>
    </location>
</feature>
<evidence type="ECO:0000256" key="1">
    <source>
        <dbReference type="ARBA" id="ARBA00012528"/>
    </source>
</evidence>
<evidence type="ECO:0000259" key="3">
    <source>
        <dbReference type="PROSITE" id="PS50112"/>
    </source>
</evidence>
<dbReference type="InterPro" id="IPR043128">
    <property type="entry name" value="Rev_trsase/Diguanyl_cyclase"/>
</dbReference>
<dbReference type="InterPro" id="IPR035965">
    <property type="entry name" value="PAS-like_dom_sf"/>
</dbReference>
<dbReference type="AlphaFoldDB" id="A0A7H9BJT6"/>
<evidence type="ECO:0000256" key="2">
    <source>
        <dbReference type="ARBA" id="ARBA00034247"/>
    </source>
</evidence>
<accession>A0A7H9BJT6</accession>
<dbReference type="EMBL" id="CP058627">
    <property type="protein sequence ID" value="QLG88945.1"/>
    <property type="molecule type" value="Genomic_DNA"/>
</dbReference>
<dbReference type="PANTHER" id="PTHR45138:SF9">
    <property type="entry name" value="DIGUANYLATE CYCLASE DGCM-RELATED"/>
    <property type="match status" value="1"/>
</dbReference>
<dbReference type="PROSITE" id="PS50887">
    <property type="entry name" value="GGDEF"/>
    <property type="match status" value="1"/>
</dbReference>
<dbReference type="InterPro" id="IPR000014">
    <property type="entry name" value="PAS"/>
</dbReference>
<keyword evidence="6" id="KW-1185">Reference proteome</keyword>
<dbReference type="NCBIfam" id="TIGR00229">
    <property type="entry name" value="sensory_box"/>
    <property type="match status" value="2"/>
</dbReference>
<dbReference type="Pfam" id="PF08448">
    <property type="entry name" value="PAS_4"/>
    <property type="match status" value="1"/>
</dbReference>
<protein>
    <recommendedName>
        <fullName evidence="1">diguanylate cyclase</fullName>
        <ecNumber evidence="1">2.7.7.65</ecNumber>
    </recommendedName>
</protein>
<reference evidence="5 6" key="1">
    <citation type="submission" date="2020-07" db="EMBL/GenBank/DDBJ databases">
        <title>Complete genome sequence of Chitinibacter sp. 2T18.</title>
        <authorList>
            <person name="Bae J.-W."/>
            <person name="Choi J.-W."/>
        </authorList>
    </citation>
    <scope>NUCLEOTIDE SEQUENCE [LARGE SCALE GENOMIC DNA]</scope>
    <source>
        <strain evidence="5 6">2T18</strain>
    </source>
</reference>
<dbReference type="PROSITE" id="PS50112">
    <property type="entry name" value="PAS"/>
    <property type="match status" value="2"/>
</dbReference>
<evidence type="ECO:0000313" key="6">
    <source>
        <dbReference type="Proteomes" id="UP000509597"/>
    </source>
</evidence>
<dbReference type="InterPro" id="IPR050469">
    <property type="entry name" value="Diguanylate_Cyclase"/>
</dbReference>
<dbReference type="SUPFAM" id="SSF55785">
    <property type="entry name" value="PYP-like sensor domain (PAS domain)"/>
    <property type="match status" value="2"/>
</dbReference>
<dbReference type="InterPro" id="IPR000160">
    <property type="entry name" value="GGDEF_dom"/>
</dbReference>
<feature type="domain" description="PAS" evidence="3">
    <location>
        <begin position="148"/>
        <end position="178"/>
    </location>
</feature>
<proteinExistence type="predicted"/>
<comment type="catalytic activity">
    <reaction evidence="2">
        <text>2 GTP = 3',3'-c-di-GMP + 2 diphosphate</text>
        <dbReference type="Rhea" id="RHEA:24898"/>
        <dbReference type="ChEBI" id="CHEBI:33019"/>
        <dbReference type="ChEBI" id="CHEBI:37565"/>
        <dbReference type="ChEBI" id="CHEBI:58805"/>
        <dbReference type="EC" id="2.7.7.65"/>
    </reaction>
</comment>
<evidence type="ECO:0000259" key="4">
    <source>
        <dbReference type="PROSITE" id="PS50887"/>
    </source>
</evidence>